<evidence type="ECO:0000313" key="2">
    <source>
        <dbReference type="Proteomes" id="UP001620626"/>
    </source>
</evidence>
<sequence length="248" mass="28872">MAISTHLPKTSADGTTKFWRCEYKNSGEDKCKGRIWTSLRDEFIRIATPHTYAPPAVPLNLEQIQIPQSYQFYEKNDVEERFLLADSGIYFEGNENGQRILIFAAESNGVWSESMDHCYGDGTFSLSPPLFYQIYVILARRGSWVLPVHHALLSCKTQATYEKMFRMLRSKWPRFQSTTFSIDFEAAVSNVIQIVFNGNCAINFCFFHFVRNMKNVFWKITTMYRYFNYRLISTPNLLASFEARECTV</sequence>
<proteinExistence type="predicted"/>
<keyword evidence="2" id="KW-1185">Reference proteome</keyword>
<evidence type="ECO:0000313" key="1">
    <source>
        <dbReference type="EMBL" id="KAL3114416.1"/>
    </source>
</evidence>
<dbReference type="Gene3D" id="2.20.25.240">
    <property type="match status" value="1"/>
</dbReference>
<reference evidence="1 2" key="1">
    <citation type="submission" date="2024-10" db="EMBL/GenBank/DDBJ databases">
        <authorList>
            <person name="Kim D."/>
        </authorList>
    </citation>
    <scope>NUCLEOTIDE SEQUENCE [LARGE SCALE GENOMIC DNA]</scope>
    <source>
        <strain evidence="1">BH-2024</strain>
    </source>
</reference>
<dbReference type="EMBL" id="JBICBT010000417">
    <property type="protein sequence ID" value="KAL3114416.1"/>
    <property type="molecule type" value="Genomic_DNA"/>
</dbReference>
<protein>
    <recommendedName>
        <fullName evidence="3">MULE transposase domain-containing protein</fullName>
    </recommendedName>
</protein>
<name>A0ABD2LH30_9BILA</name>
<accession>A0ABD2LH30</accession>
<dbReference type="Proteomes" id="UP001620626">
    <property type="component" value="Unassembled WGS sequence"/>
</dbReference>
<comment type="caution">
    <text evidence="1">The sequence shown here is derived from an EMBL/GenBank/DDBJ whole genome shotgun (WGS) entry which is preliminary data.</text>
</comment>
<dbReference type="AlphaFoldDB" id="A0ABD2LH30"/>
<gene>
    <name evidence="1" type="ORF">niasHT_017280</name>
</gene>
<organism evidence="1 2">
    <name type="scientific">Heterodera trifolii</name>
    <dbReference type="NCBI Taxonomy" id="157864"/>
    <lineage>
        <taxon>Eukaryota</taxon>
        <taxon>Metazoa</taxon>
        <taxon>Ecdysozoa</taxon>
        <taxon>Nematoda</taxon>
        <taxon>Chromadorea</taxon>
        <taxon>Rhabditida</taxon>
        <taxon>Tylenchina</taxon>
        <taxon>Tylenchomorpha</taxon>
        <taxon>Tylenchoidea</taxon>
        <taxon>Heteroderidae</taxon>
        <taxon>Heteroderinae</taxon>
        <taxon>Heterodera</taxon>
    </lineage>
</organism>
<evidence type="ECO:0008006" key="3">
    <source>
        <dbReference type="Google" id="ProtNLM"/>
    </source>
</evidence>